<dbReference type="VEuPathDB" id="PlasmoDB:PCOAH_00021050"/>
<dbReference type="EMBL" id="CP016246">
    <property type="protein sequence ID" value="ANQ07657.1"/>
    <property type="molecule type" value="Genomic_DNA"/>
</dbReference>
<feature type="compositionally biased region" description="Basic residues" evidence="1">
    <location>
        <begin position="18"/>
        <end position="32"/>
    </location>
</feature>
<feature type="domain" description="Schizont-infected cell agglutination extracellular beta" evidence="2">
    <location>
        <begin position="541"/>
        <end position="713"/>
    </location>
</feature>
<dbReference type="Proteomes" id="UP000092716">
    <property type="component" value="Chromosome 8"/>
</dbReference>
<name>A0A1B1DYJ6_9APIC</name>
<keyword evidence="4" id="KW-1185">Reference proteome</keyword>
<dbReference type="RefSeq" id="XP_019914352.1">
    <property type="nucleotide sequence ID" value="XM_020058912.1"/>
</dbReference>
<reference evidence="4" key="1">
    <citation type="submission" date="2016-06" db="EMBL/GenBank/DDBJ databases">
        <title>First high quality genome sequence of Plasmodium coatneyi using continuous long reads from single molecule, real-time sequencing.</title>
        <authorList>
            <person name="Chien J.-T."/>
            <person name="Pakala S.B."/>
            <person name="Geraldo J.A."/>
            <person name="Lapp S.A."/>
            <person name="Barnwell J.W."/>
            <person name="Kissinger J.C."/>
            <person name="Galinski M.R."/>
            <person name="Humphrey J.C."/>
        </authorList>
    </citation>
    <scope>NUCLEOTIDE SEQUENCE [LARGE SCALE GENOMIC DNA]</scope>
    <source>
        <strain evidence="4">Hackeri</strain>
    </source>
</reference>
<organism evidence="3 4">
    <name type="scientific">Plasmodium coatneyi</name>
    <dbReference type="NCBI Taxonomy" id="208452"/>
    <lineage>
        <taxon>Eukaryota</taxon>
        <taxon>Sar</taxon>
        <taxon>Alveolata</taxon>
        <taxon>Apicomplexa</taxon>
        <taxon>Aconoidasida</taxon>
        <taxon>Haemosporida</taxon>
        <taxon>Plasmodiidae</taxon>
        <taxon>Plasmodium</taxon>
    </lineage>
</organism>
<feature type="compositionally biased region" description="Basic and acidic residues" evidence="1">
    <location>
        <begin position="33"/>
        <end position="49"/>
    </location>
</feature>
<feature type="region of interest" description="Disordered" evidence="1">
    <location>
        <begin position="867"/>
        <end position="937"/>
    </location>
</feature>
<evidence type="ECO:0000313" key="4">
    <source>
        <dbReference type="Proteomes" id="UP000092716"/>
    </source>
</evidence>
<evidence type="ECO:0000256" key="1">
    <source>
        <dbReference type="SAM" id="MobiDB-lite"/>
    </source>
</evidence>
<protein>
    <submittedName>
        <fullName evidence="3">SICA antigen</fullName>
    </submittedName>
</protein>
<feature type="domain" description="Schizont-infected cell agglutination extracellular beta" evidence="2">
    <location>
        <begin position="308"/>
        <end position="482"/>
    </location>
</feature>
<dbReference type="InterPro" id="IPR024285">
    <property type="entry name" value="SICA_extracell_b"/>
</dbReference>
<feature type="compositionally biased region" description="Basic residues" evidence="1">
    <location>
        <begin position="915"/>
        <end position="937"/>
    </location>
</feature>
<dbReference type="KEGG" id="pcot:PCOAH_00021050"/>
<evidence type="ECO:0000259" key="2">
    <source>
        <dbReference type="Pfam" id="PF12878"/>
    </source>
</evidence>
<dbReference type="AlphaFoldDB" id="A0A1B1DYJ6"/>
<evidence type="ECO:0000313" key="3">
    <source>
        <dbReference type="EMBL" id="ANQ07657.1"/>
    </source>
</evidence>
<feature type="compositionally biased region" description="Polar residues" evidence="1">
    <location>
        <begin position="867"/>
        <end position="893"/>
    </location>
</feature>
<feature type="region of interest" description="Disordered" evidence="1">
    <location>
        <begin position="1"/>
        <end position="49"/>
    </location>
</feature>
<dbReference type="GeneID" id="30908831"/>
<dbReference type="Pfam" id="PF12878">
    <property type="entry name" value="SICA_beta"/>
    <property type="match status" value="3"/>
</dbReference>
<sequence>MEERKWKKEIEKGIKERERKKKKERKRKRKKEKERESMENGKGRKDERRKDEFCKEKGDLCERAQCVATKWFKNRKTASNQPQTWCTFWGNNDVGKLLKELSGAMTNADTGDHDLCKSIVQEKGDSPYMEANRKACEYIVKGLEHTYKIKEYGTWSGKDTDKKKKENQQFGQTMSCVLLNIYADLLKKKSQEQKCNVEENIIKQAFEKGKGQMDKWCKDKGNCIECKRQEIFDCKLDVDSGLWDAQGSKDCLAGKDDVENKVTEMLNEDTKVQRTLKSICKRNFFFSKLPPYHLTTTNLRRDCSSKNKLCDRLECIAHNWFEDRINTAEVKKTWCEFWNPDVKKRLKEISKKMVTGSATMDSLCERTVGKTTTLNAAGKKACGFITAGLKYIYGIKENADVANRKKARNNRLTEQTLYCLFLNEYANLLIEKTKGQVCPILEENIKEMFEKGNAKMDEWCLEGKKSGNDCVKCERDTSYKTCPLSVDSSLWTTTKSTGGPCDKDGTNVKGEVDGLLDTNQNKDQEVKQAVNAINTINKNNTLCDRVKCIYYRWGENRKDNGEPPWPQFWNPDVETRLKNLSEAITKKNGTYESLCENIQDGKSGPASEASKKACNFIVNGLKHIYNIQKGQDGSTQKKEDNQIFHRTFSCILLNALADEMEKKCSAIQDDIKEGINHAFQKSKDIKEQTHACNNEGDMCPVCERDKDYSSCRIQKSDGNTIKKRFDDMLNPNKNKDPKVKEVLEEIEKICPTRRELSRSETGNGAIPPRLPEPVPAPKEATDNEPKQTQAGKSAHPSKGTSRKVNCSGQIADAGANLDACFDDVNDLSIEPPVSILNEHHEATGKTGPLGELGTKPGTTTVTEIVSITNSGPGLTPTHADSQTPSTGTDTQTPSGSAAGTSTISTSAGKNTKNENKRKKGRVYIKKKRRKKRKEKIK</sequence>
<gene>
    <name evidence="3" type="ORF">PCOAH_00021050</name>
</gene>
<feature type="region of interest" description="Disordered" evidence="1">
    <location>
        <begin position="753"/>
        <end position="805"/>
    </location>
</feature>
<proteinExistence type="predicted"/>
<feature type="domain" description="Schizont-infected cell agglutination extracellular beta" evidence="2">
    <location>
        <begin position="60"/>
        <end position="235"/>
    </location>
</feature>
<accession>A0A1B1DYJ6</accession>
<feature type="compositionally biased region" description="Low complexity" evidence="1">
    <location>
        <begin position="894"/>
        <end position="908"/>
    </location>
</feature>
<feature type="compositionally biased region" description="Basic and acidic residues" evidence="1">
    <location>
        <begin position="1"/>
        <end position="17"/>
    </location>
</feature>